<keyword evidence="3" id="KW-0245">EGF-like domain</keyword>
<dbReference type="SMART" id="SM00179">
    <property type="entry name" value="EGF_CA"/>
    <property type="match status" value="1"/>
</dbReference>
<evidence type="ECO:0000256" key="12">
    <source>
        <dbReference type="ARBA" id="ARBA00023136"/>
    </source>
</evidence>
<evidence type="ECO:0000259" key="17">
    <source>
        <dbReference type="PROSITE" id="PS50011"/>
    </source>
</evidence>
<dbReference type="Gene3D" id="3.30.200.20">
    <property type="entry name" value="Phosphorylase Kinase, domain 1"/>
    <property type="match status" value="1"/>
</dbReference>
<dbReference type="OrthoDB" id="4062651at2759"/>
<evidence type="ECO:0000256" key="8">
    <source>
        <dbReference type="ARBA" id="ARBA00022741"/>
    </source>
</evidence>
<keyword evidence="4" id="KW-0808">Transferase</keyword>
<dbReference type="InterPro" id="IPR000719">
    <property type="entry name" value="Prot_kinase_dom"/>
</dbReference>
<evidence type="ECO:0000256" key="16">
    <source>
        <dbReference type="SAM" id="Phobius"/>
    </source>
</evidence>
<keyword evidence="5 16" id="KW-0812">Transmembrane</keyword>
<dbReference type="InterPro" id="IPR045274">
    <property type="entry name" value="WAK-like"/>
</dbReference>
<dbReference type="InterPro" id="IPR009030">
    <property type="entry name" value="Growth_fac_rcpt_cys_sf"/>
</dbReference>
<name>A0A835FIH8_9POAL</name>
<evidence type="ECO:0000256" key="7">
    <source>
        <dbReference type="ARBA" id="ARBA00022737"/>
    </source>
</evidence>
<evidence type="ECO:0000256" key="5">
    <source>
        <dbReference type="ARBA" id="ARBA00022692"/>
    </source>
</evidence>
<dbReference type="CDD" id="cd00054">
    <property type="entry name" value="EGF_CA"/>
    <property type="match status" value="1"/>
</dbReference>
<feature type="compositionally biased region" description="Polar residues" evidence="15">
    <location>
        <begin position="634"/>
        <end position="644"/>
    </location>
</feature>
<dbReference type="GO" id="GO:0005509">
    <property type="term" value="F:calcium ion binding"/>
    <property type="evidence" value="ECO:0007669"/>
    <property type="project" value="InterPro"/>
</dbReference>
<dbReference type="Gene3D" id="1.10.510.10">
    <property type="entry name" value="Transferase(Phosphotransferase) domain 1"/>
    <property type="match status" value="1"/>
</dbReference>
<dbReference type="PROSITE" id="PS01187">
    <property type="entry name" value="EGF_CA"/>
    <property type="match status" value="1"/>
</dbReference>
<keyword evidence="11 16" id="KW-1133">Transmembrane helix</keyword>
<dbReference type="InterPro" id="IPR001881">
    <property type="entry name" value="EGF-like_Ca-bd_dom"/>
</dbReference>
<comment type="caution">
    <text evidence="18">The sequence shown here is derived from an EMBL/GenBank/DDBJ whole genome shotgun (WGS) entry which is preliminary data.</text>
</comment>
<evidence type="ECO:0000256" key="4">
    <source>
        <dbReference type="ARBA" id="ARBA00022679"/>
    </source>
</evidence>
<feature type="transmembrane region" description="Helical" evidence="16">
    <location>
        <begin position="286"/>
        <end position="311"/>
    </location>
</feature>
<keyword evidence="2" id="KW-0723">Serine/threonine-protein kinase</keyword>
<dbReference type="CDD" id="cd14066">
    <property type="entry name" value="STKc_IRAK"/>
    <property type="match status" value="1"/>
</dbReference>
<evidence type="ECO:0000256" key="15">
    <source>
        <dbReference type="SAM" id="MobiDB-lite"/>
    </source>
</evidence>
<dbReference type="AlphaFoldDB" id="A0A835FIH8"/>
<dbReference type="Pfam" id="PF07645">
    <property type="entry name" value="EGF_CA"/>
    <property type="match status" value="1"/>
</dbReference>
<dbReference type="GO" id="GO:0007166">
    <property type="term" value="P:cell surface receptor signaling pathway"/>
    <property type="evidence" value="ECO:0007669"/>
    <property type="project" value="InterPro"/>
</dbReference>
<dbReference type="SMART" id="SM00181">
    <property type="entry name" value="EGF"/>
    <property type="match status" value="2"/>
</dbReference>
<dbReference type="FunFam" id="1.10.510.10:FF:000084">
    <property type="entry name" value="Wall-associated receptor kinase 2"/>
    <property type="match status" value="1"/>
</dbReference>
<dbReference type="InterPro" id="IPR017441">
    <property type="entry name" value="Protein_kinase_ATP_BS"/>
</dbReference>
<evidence type="ECO:0000313" key="18">
    <source>
        <dbReference type="EMBL" id="KAF8758102.1"/>
    </source>
</evidence>
<dbReference type="InterPro" id="IPR000152">
    <property type="entry name" value="EGF-type_Asp/Asn_hydroxyl_site"/>
</dbReference>
<keyword evidence="10 14" id="KW-0067">ATP-binding</keyword>
<gene>
    <name evidence="18" type="ORF">HU200_010767</name>
</gene>
<keyword evidence="13" id="KW-1015">Disulfide bond</keyword>
<dbReference type="InterPro" id="IPR018097">
    <property type="entry name" value="EGF_Ca-bd_CS"/>
</dbReference>
<dbReference type="EMBL" id="JACEFO010000744">
    <property type="protein sequence ID" value="KAF8758102.1"/>
    <property type="molecule type" value="Genomic_DNA"/>
</dbReference>
<dbReference type="SUPFAM" id="SSF56112">
    <property type="entry name" value="Protein kinase-like (PK-like)"/>
    <property type="match status" value="1"/>
</dbReference>
<proteinExistence type="predicted"/>
<keyword evidence="6" id="KW-0732">Signal</keyword>
<evidence type="ECO:0000256" key="6">
    <source>
        <dbReference type="ARBA" id="ARBA00022729"/>
    </source>
</evidence>
<keyword evidence="7" id="KW-0677">Repeat</keyword>
<dbReference type="PANTHER" id="PTHR27005">
    <property type="entry name" value="WALL-ASSOCIATED RECEPTOR KINASE-LIKE 21"/>
    <property type="match status" value="1"/>
</dbReference>
<feature type="domain" description="Protein kinase" evidence="17">
    <location>
        <begin position="362"/>
        <end position="632"/>
    </location>
</feature>
<keyword evidence="19" id="KW-1185">Reference proteome</keyword>
<dbReference type="PROSITE" id="PS00108">
    <property type="entry name" value="PROTEIN_KINASE_ST"/>
    <property type="match status" value="1"/>
</dbReference>
<evidence type="ECO:0000256" key="14">
    <source>
        <dbReference type="PROSITE-ProRule" id="PRU10141"/>
    </source>
</evidence>
<evidence type="ECO:0000256" key="3">
    <source>
        <dbReference type="ARBA" id="ARBA00022536"/>
    </source>
</evidence>
<sequence length="687" mass="76377">MNDFGYEVLKIKLKARVLYLDTGIHQFLGSNSYNQDLNVSLDDRVYRVSAAKNFFIALGCGFQFRISLPGARDNSSTCNSTCQPSYPMMAVDGTCSGIGCCYTLVTGDSNSYTIRLATLNETNSSLSQQRVPFNASVIVVKGEWWRRTENSMSLEKEVLSSLKAPGGAQNSESVPEVPTHTVVNWMFGNSSCAEDQKSGAYWCLSDNSDCHDDPPRGYECRCQPGYKGNPYMPNGCQDIDECTQPDPPLCFGRCINTVGSYDCVCPYGTYGNPRVKDGCAPSKLKFSGLVIAIGVGSGIFILLFILAAIIIRRKVRARKAGKMKDFFFKQNRGLLLQQLVDKDIAERMIFNLEELEKATNSFDEAQKLGGGGHGTVYKGILCDQRIVAIKKSRHAIKREIDDFINEVAILSQLNHRNVVKLFGCCLETEVPLLVYEFISNGTLHDHLHVSPPSLSWKERMRIALEIARSLAYLHSAASVSVIHRDIKTTNILLDDQFIAKVSDFGASRDIPIDQTAVTTTIQGTFGYLDPEYYQTSRLTEKSDVYSFGVILVELLTRRRPSSYISSEGFNLVSHFVLLVSEHRLCDILDPKVTEEVKAEEADKVAAVAVMCLNPKGEDRPTMRQVETGLEALQSSAENAGSNQTTEEHAVRLSHPSVEESNINASAYNLSRRYSMEDEFWSSMSFPR</sequence>
<evidence type="ECO:0000313" key="19">
    <source>
        <dbReference type="Proteomes" id="UP000636709"/>
    </source>
</evidence>
<dbReference type="InterPro" id="IPR011009">
    <property type="entry name" value="Kinase-like_dom_sf"/>
</dbReference>
<dbReference type="GO" id="GO:0004674">
    <property type="term" value="F:protein serine/threonine kinase activity"/>
    <property type="evidence" value="ECO:0007669"/>
    <property type="project" value="UniProtKB-KW"/>
</dbReference>
<keyword evidence="8 14" id="KW-0547">Nucleotide-binding</keyword>
<dbReference type="Pfam" id="PF07714">
    <property type="entry name" value="PK_Tyr_Ser-Thr"/>
    <property type="match status" value="1"/>
</dbReference>
<dbReference type="GO" id="GO:0005524">
    <property type="term" value="F:ATP binding"/>
    <property type="evidence" value="ECO:0007669"/>
    <property type="project" value="UniProtKB-UniRule"/>
</dbReference>
<accession>A0A835FIH8</accession>
<dbReference type="Gene3D" id="2.10.25.10">
    <property type="entry name" value="Laminin"/>
    <property type="match status" value="2"/>
</dbReference>
<evidence type="ECO:0000256" key="13">
    <source>
        <dbReference type="ARBA" id="ARBA00023157"/>
    </source>
</evidence>
<dbReference type="FunFam" id="3.30.200.20:FF:000043">
    <property type="entry name" value="Wall-associated receptor kinase 2"/>
    <property type="match status" value="1"/>
</dbReference>
<keyword evidence="12 16" id="KW-0472">Membrane</keyword>
<dbReference type="PROSITE" id="PS00010">
    <property type="entry name" value="ASX_HYDROXYL"/>
    <property type="match status" value="1"/>
</dbReference>
<dbReference type="InterPro" id="IPR000742">
    <property type="entry name" value="EGF"/>
</dbReference>
<dbReference type="PROSITE" id="PS50011">
    <property type="entry name" value="PROTEIN_KINASE_DOM"/>
    <property type="match status" value="1"/>
</dbReference>
<evidence type="ECO:0000256" key="9">
    <source>
        <dbReference type="ARBA" id="ARBA00022777"/>
    </source>
</evidence>
<evidence type="ECO:0000256" key="1">
    <source>
        <dbReference type="ARBA" id="ARBA00004479"/>
    </source>
</evidence>
<dbReference type="SMART" id="SM00220">
    <property type="entry name" value="S_TKc"/>
    <property type="match status" value="1"/>
</dbReference>
<comment type="subcellular location">
    <subcellularLocation>
        <location evidence="1">Membrane</location>
        <topology evidence="1">Single-pass type I membrane protein</topology>
    </subcellularLocation>
</comment>
<evidence type="ECO:0000256" key="10">
    <source>
        <dbReference type="ARBA" id="ARBA00022840"/>
    </source>
</evidence>
<feature type="binding site" evidence="14">
    <location>
        <position position="391"/>
    </location>
    <ligand>
        <name>ATP</name>
        <dbReference type="ChEBI" id="CHEBI:30616"/>
    </ligand>
</feature>
<dbReference type="InterPro" id="IPR049883">
    <property type="entry name" value="NOTCH1_EGF-like"/>
</dbReference>
<dbReference type="PANTHER" id="PTHR27005:SF214">
    <property type="entry name" value="OS08G0501600 PROTEIN"/>
    <property type="match status" value="1"/>
</dbReference>
<reference evidence="18" key="1">
    <citation type="submission" date="2020-07" db="EMBL/GenBank/DDBJ databases">
        <title>Genome sequence and genetic diversity analysis of an under-domesticated orphan crop, white fonio (Digitaria exilis).</title>
        <authorList>
            <person name="Bennetzen J.L."/>
            <person name="Chen S."/>
            <person name="Ma X."/>
            <person name="Wang X."/>
            <person name="Yssel A.E.J."/>
            <person name="Chaluvadi S.R."/>
            <person name="Johnson M."/>
            <person name="Gangashetty P."/>
            <person name="Hamidou F."/>
            <person name="Sanogo M.D."/>
            <person name="Zwaenepoel A."/>
            <person name="Wallace J."/>
            <person name="Van De Peer Y."/>
            <person name="Van Deynze A."/>
        </authorList>
    </citation>
    <scope>NUCLEOTIDE SEQUENCE</scope>
    <source>
        <tissue evidence="18">Leaves</tissue>
    </source>
</reference>
<dbReference type="InterPro" id="IPR001245">
    <property type="entry name" value="Ser-Thr/Tyr_kinase_cat_dom"/>
</dbReference>
<organism evidence="18 19">
    <name type="scientific">Digitaria exilis</name>
    <dbReference type="NCBI Taxonomy" id="1010633"/>
    <lineage>
        <taxon>Eukaryota</taxon>
        <taxon>Viridiplantae</taxon>
        <taxon>Streptophyta</taxon>
        <taxon>Embryophyta</taxon>
        <taxon>Tracheophyta</taxon>
        <taxon>Spermatophyta</taxon>
        <taxon>Magnoliopsida</taxon>
        <taxon>Liliopsida</taxon>
        <taxon>Poales</taxon>
        <taxon>Poaceae</taxon>
        <taxon>PACMAD clade</taxon>
        <taxon>Panicoideae</taxon>
        <taxon>Panicodae</taxon>
        <taxon>Paniceae</taxon>
        <taxon>Anthephorinae</taxon>
        <taxon>Digitaria</taxon>
    </lineage>
</organism>
<dbReference type="InterPro" id="IPR008271">
    <property type="entry name" value="Ser/Thr_kinase_AS"/>
</dbReference>
<dbReference type="GO" id="GO:0005886">
    <property type="term" value="C:plasma membrane"/>
    <property type="evidence" value="ECO:0007669"/>
    <property type="project" value="TreeGrafter"/>
</dbReference>
<protein>
    <recommendedName>
        <fullName evidence="17">Protein kinase domain-containing protein</fullName>
    </recommendedName>
</protein>
<dbReference type="SUPFAM" id="SSF57184">
    <property type="entry name" value="Growth factor receptor domain"/>
    <property type="match status" value="1"/>
</dbReference>
<keyword evidence="9" id="KW-0418">Kinase</keyword>
<evidence type="ECO:0000256" key="11">
    <source>
        <dbReference type="ARBA" id="ARBA00022989"/>
    </source>
</evidence>
<dbReference type="PROSITE" id="PS00107">
    <property type="entry name" value="PROTEIN_KINASE_ATP"/>
    <property type="match status" value="1"/>
</dbReference>
<evidence type="ECO:0000256" key="2">
    <source>
        <dbReference type="ARBA" id="ARBA00022527"/>
    </source>
</evidence>
<dbReference type="Proteomes" id="UP000636709">
    <property type="component" value="Unassembled WGS sequence"/>
</dbReference>
<feature type="region of interest" description="Disordered" evidence="15">
    <location>
        <begin position="634"/>
        <end position="656"/>
    </location>
</feature>